<dbReference type="Proteomes" id="UP001620514">
    <property type="component" value="Unassembled WGS sequence"/>
</dbReference>
<name>A0ABW8MHF6_9BURK</name>
<dbReference type="Gene3D" id="3.40.50.2000">
    <property type="entry name" value="Glycogen Phosphorylase B"/>
    <property type="match status" value="1"/>
</dbReference>
<gene>
    <name evidence="1" type="ORF">ABH943_003152</name>
</gene>
<sequence>MHSSIVLLTPVTHPASVKIICNSIKGIRSLSDVAIKVIAPLSKSTQLWRGMRADSFAGVEFINAELRGRSPAAGLISSAYLLAMVQRAHADGHAGAAGNPYVFVGVEAYADAFADCAFALRRWFGPASVFALDMRCENSSAVAVDSGWNARRSLASRATLLTFDPRLDAGAVGGAAVKVLPDPRRGEVPLAARQRARAKMSLLDTDFALAVISGEVSSAGIARQAALVRALMQAQDSRLLIAGAGHEPAAAWLADLSAAFPGRVRIMGACTDGTCDMDAADILLMPAHEQGASRSPLPCAANARDVDEMSTELEHRMIVLEDDMGTHDVDDFIQAVGLLPSRASREVEMLREAFLRTLEDKMSVRFGRSLYYAVSLLN</sequence>
<keyword evidence="2" id="KW-1185">Reference proteome</keyword>
<evidence type="ECO:0000313" key="1">
    <source>
        <dbReference type="EMBL" id="MFK4443130.1"/>
    </source>
</evidence>
<accession>A0ABW8MHF6</accession>
<evidence type="ECO:0000313" key="2">
    <source>
        <dbReference type="Proteomes" id="UP001620514"/>
    </source>
</evidence>
<proteinExistence type="predicted"/>
<protein>
    <submittedName>
        <fullName evidence="1">Uncharacterized protein</fullName>
    </submittedName>
</protein>
<comment type="caution">
    <text evidence="1">The sequence shown here is derived from an EMBL/GenBank/DDBJ whole genome shotgun (WGS) entry which is preliminary data.</text>
</comment>
<organism evidence="1 2">
    <name type="scientific">Caballeronia udeis</name>
    <dbReference type="NCBI Taxonomy" id="1232866"/>
    <lineage>
        <taxon>Bacteria</taxon>
        <taxon>Pseudomonadati</taxon>
        <taxon>Pseudomonadota</taxon>
        <taxon>Betaproteobacteria</taxon>
        <taxon>Burkholderiales</taxon>
        <taxon>Burkholderiaceae</taxon>
        <taxon>Caballeronia</taxon>
    </lineage>
</organism>
<dbReference type="SUPFAM" id="SSF53756">
    <property type="entry name" value="UDP-Glycosyltransferase/glycogen phosphorylase"/>
    <property type="match status" value="1"/>
</dbReference>
<dbReference type="EMBL" id="JBIYDN010000008">
    <property type="protein sequence ID" value="MFK4443130.1"/>
    <property type="molecule type" value="Genomic_DNA"/>
</dbReference>
<reference evidence="1 2" key="1">
    <citation type="submission" date="2024-10" db="EMBL/GenBank/DDBJ databases">
        <authorList>
            <person name="Deangelis K."/>
            <person name="Huntemann M."/>
            <person name="Clum A."/>
            <person name="Wang J."/>
            <person name="Palaniappan K."/>
            <person name="Ritter S."/>
            <person name="Chen I.-M."/>
            <person name="Stamatis D."/>
            <person name="Reddy T."/>
            <person name="O'Malley R."/>
            <person name="Daum C."/>
            <person name="Ng V."/>
            <person name="Ivanova N."/>
            <person name="Kyrpides N."/>
            <person name="Woyke T."/>
        </authorList>
    </citation>
    <scope>NUCLEOTIDE SEQUENCE [LARGE SCALE GENOMIC DNA]</scope>
    <source>
        <strain evidence="1 2">GAS97</strain>
    </source>
</reference>
<reference evidence="1 2" key="2">
    <citation type="submission" date="2024-11" db="EMBL/GenBank/DDBJ databases">
        <title>Using genomics to understand microbial adaptation to soil warming.</title>
        <authorList>
            <person name="Deangelis K.M. PhD."/>
        </authorList>
    </citation>
    <scope>NUCLEOTIDE SEQUENCE [LARGE SCALE GENOMIC DNA]</scope>
    <source>
        <strain evidence="1 2">GAS97</strain>
    </source>
</reference>